<name>A0A645DLN9_9ZZZZ</name>
<evidence type="ECO:0000313" key="2">
    <source>
        <dbReference type="EMBL" id="MPM89472.1"/>
    </source>
</evidence>
<dbReference type="Gene3D" id="2.60.40.10">
    <property type="entry name" value="Immunoglobulins"/>
    <property type="match status" value="1"/>
</dbReference>
<gene>
    <name evidence="2" type="ORF">SDC9_136581</name>
</gene>
<protein>
    <recommendedName>
        <fullName evidence="1">Bacterial Ig-like domain-containing protein</fullName>
    </recommendedName>
</protein>
<reference evidence="2" key="1">
    <citation type="submission" date="2019-08" db="EMBL/GenBank/DDBJ databases">
        <authorList>
            <person name="Kucharzyk K."/>
            <person name="Murdoch R.W."/>
            <person name="Higgins S."/>
            <person name="Loffler F."/>
        </authorList>
    </citation>
    <scope>NUCLEOTIDE SEQUENCE</scope>
</reference>
<proteinExistence type="predicted"/>
<dbReference type="InterPro" id="IPR032109">
    <property type="entry name" value="Big_3_5"/>
</dbReference>
<dbReference type="EMBL" id="VSSQ01036890">
    <property type="protein sequence ID" value="MPM89472.1"/>
    <property type="molecule type" value="Genomic_DNA"/>
</dbReference>
<accession>A0A645DLN9</accession>
<evidence type="ECO:0000259" key="1">
    <source>
        <dbReference type="Pfam" id="PF16640"/>
    </source>
</evidence>
<dbReference type="InterPro" id="IPR013783">
    <property type="entry name" value="Ig-like_fold"/>
</dbReference>
<sequence length="126" mass="12965">MTFTVTVTPDPTKAARALTKAVPVPPTGTITVTDNGITLGTAPLVNGSATLTVKTLTTPGTHFIVASYSGDANNAAAQSTPFMQIVAMAANTASVPVPMLSEWWAKLLMSLMLLGCASLGVCMRRA</sequence>
<dbReference type="Pfam" id="PF16640">
    <property type="entry name" value="Big_3_5"/>
    <property type="match status" value="1"/>
</dbReference>
<organism evidence="2">
    <name type="scientific">bioreactor metagenome</name>
    <dbReference type="NCBI Taxonomy" id="1076179"/>
    <lineage>
        <taxon>unclassified sequences</taxon>
        <taxon>metagenomes</taxon>
        <taxon>ecological metagenomes</taxon>
    </lineage>
</organism>
<dbReference type="AlphaFoldDB" id="A0A645DLN9"/>
<feature type="domain" description="Bacterial Ig-like" evidence="1">
    <location>
        <begin position="2"/>
        <end position="85"/>
    </location>
</feature>
<comment type="caution">
    <text evidence="2">The sequence shown here is derived from an EMBL/GenBank/DDBJ whole genome shotgun (WGS) entry which is preliminary data.</text>
</comment>